<evidence type="ECO:0000256" key="1">
    <source>
        <dbReference type="SAM" id="Coils"/>
    </source>
</evidence>
<dbReference type="PANTHER" id="PTHR45615:SF80">
    <property type="entry name" value="GRIP DOMAIN-CONTAINING PROTEIN"/>
    <property type="match status" value="1"/>
</dbReference>
<feature type="compositionally biased region" description="Basic and acidic residues" evidence="2">
    <location>
        <begin position="36"/>
        <end position="53"/>
    </location>
</feature>
<evidence type="ECO:0000313" key="3">
    <source>
        <dbReference type="EMBL" id="KAF4627181.1"/>
    </source>
</evidence>
<dbReference type="Proteomes" id="UP000566819">
    <property type="component" value="Unassembled WGS sequence"/>
</dbReference>
<dbReference type="AlphaFoldDB" id="A0A8H4RD85"/>
<feature type="compositionally biased region" description="Polar residues" evidence="2">
    <location>
        <begin position="171"/>
        <end position="180"/>
    </location>
</feature>
<feature type="region of interest" description="Disordered" evidence="2">
    <location>
        <begin position="91"/>
        <end position="134"/>
    </location>
</feature>
<feature type="coiled-coil region" evidence="1">
    <location>
        <begin position="533"/>
        <end position="709"/>
    </location>
</feature>
<organism evidence="3 4">
    <name type="scientific">Cudoniella acicularis</name>
    <dbReference type="NCBI Taxonomy" id="354080"/>
    <lineage>
        <taxon>Eukaryota</taxon>
        <taxon>Fungi</taxon>
        <taxon>Dikarya</taxon>
        <taxon>Ascomycota</taxon>
        <taxon>Pezizomycotina</taxon>
        <taxon>Leotiomycetes</taxon>
        <taxon>Helotiales</taxon>
        <taxon>Tricladiaceae</taxon>
        <taxon>Cudoniella</taxon>
    </lineage>
</organism>
<sequence length="1137" mass="130416">MSSQFVHHVPIKRQDAHRAPRTRLRTFFRMGKGVKRPHDDQGESLTHGEEDARIGAQRAQEAHDKDKQGSQYSQNNSGHAPATQALYAQGPTAANAQNKQQTVTSNLNQSPQRTSGAGSHQWAPPQGANAQNIPPIATPIANQYTTLSSNIGNIHSAANPGVNAPYKQLRPNPNDNTPKPSNIVKKDLPATLGANGQNKSRTNKINPNQDPQRPSTAQKRNLQPAAGGKSDKKPSNASSVSVPPQPRTNPSSQADDTLPDGKNQEVKGDRLPVLPELKDSGDISIPSREGEDLHENDTETNTDEDDSAKVLERMYRRLQQLKFEFSSIPFGKELTGPRPGSPSDVEKALSIFISAHETTFWKMREFEESVKQLRTKNDNLQTESKEILAQNSKEFEGRISTLEKERDRSIWFKDGIIDTKNGIITAKEKEIAEWEKKLEKQVKQVEAEHESSRKALVEIHEIETQELRGQVSSLESQHAVDLANLIDEHSTKTSLAKSAADEAERELGSQLSDVRILLKETTVTFELRLDTMKRNHDDEVKRKEDELAKKVEELNKKLFQHKDRLNDEYEDHKQKTERYWRGLNEELGQRNNQLVVDHETHIRNLEDHYQGLNEELRRQMNQLVADNETEKEDLEKHWKGLNERLLRQKNQLAMDYQKQTKAAEERFQSQLKDAQGQLNQERVNRANDIASKEEEIKTIKQQHESEKSTMEKEYDLKYQKIVWDLRNKVEELKGRLVARDTFKVMSDHELSASFEDISTEVDQIARILWDKKHESSWPFRNLKSFNNPEIERVTKQNLIQNTIWVILFEKIFFTPFRVLGENGRTLERDWIKKHHGPDHNSTGSRAACPRPTKASETWRYEEIKKCAEAIGQSLTERDAYFNVKQDYESSLADVIDDILHELRRVAPVNIREEQRVGDLVKNAGKLWLDVGQQRFRVYLLMSKSNDPPVRSRPDFLDDGTLHLVLVPELRRIVYQQGEKYLMGVLKMRIPFRGRHKSGNPSISSTISTPSSSTTTVPPPYVQLPPGDLPTPVTPEYKVSPAEIRELNELIRKRYALDIEIWEVGRLCKPRNQPQVEEIMARSDAALLKILTIVRAWDNPQVWKSQEDWIRIRNIRARLEKDPETKINWAATKPWNMK</sequence>
<keyword evidence="1" id="KW-0175">Coiled coil</keyword>
<feature type="compositionally biased region" description="Basic and acidic residues" evidence="2">
    <location>
        <begin position="262"/>
        <end position="281"/>
    </location>
</feature>
<feature type="compositionally biased region" description="Low complexity" evidence="2">
    <location>
        <begin position="1000"/>
        <end position="1015"/>
    </location>
</feature>
<feature type="region of interest" description="Disordered" evidence="2">
    <location>
        <begin position="995"/>
        <end position="1016"/>
    </location>
</feature>
<feature type="compositionally biased region" description="Basic and acidic residues" evidence="2">
    <location>
        <begin position="288"/>
        <end position="297"/>
    </location>
</feature>
<protein>
    <submittedName>
        <fullName evidence="3">Uncharacterized protein</fullName>
    </submittedName>
</protein>
<feature type="coiled-coil region" evidence="1">
    <location>
        <begin position="363"/>
        <end position="477"/>
    </location>
</feature>
<dbReference type="PANTHER" id="PTHR45615">
    <property type="entry name" value="MYOSIN HEAVY CHAIN, NON-MUSCLE"/>
    <property type="match status" value="1"/>
</dbReference>
<feature type="compositionally biased region" description="Polar residues" evidence="2">
    <location>
        <begin position="92"/>
        <end position="118"/>
    </location>
</feature>
<dbReference type="OrthoDB" id="5430054at2759"/>
<comment type="caution">
    <text evidence="3">The sequence shown here is derived from an EMBL/GenBank/DDBJ whole genome shotgun (WGS) entry which is preliminary data.</text>
</comment>
<feature type="compositionally biased region" description="Polar residues" evidence="2">
    <location>
        <begin position="194"/>
        <end position="221"/>
    </location>
</feature>
<gene>
    <name evidence="3" type="ORF">G7Y89_g10975</name>
</gene>
<name>A0A8H4RD85_9HELO</name>
<feature type="region of interest" description="Disordered" evidence="2">
    <location>
        <begin position="1"/>
        <end position="79"/>
    </location>
</feature>
<proteinExistence type="predicted"/>
<feature type="compositionally biased region" description="Polar residues" evidence="2">
    <location>
        <begin position="69"/>
        <end position="78"/>
    </location>
</feature>
<evidence type="ECO:0000256" key="2">
    <source>
        <dbReference type="SAM" id="MobiDB-lite"/>
    </source>
</evidence>
<accession>A0A8H4RD85</accession>
<feature type="compositionally biased region" description="Polar residues" evidence="2">
    <location>
        <begin position="235"/>
        <end position="255"/>
    </location>
</feature>
<dbReference type="EMBL" id="JAAMPI010001014">
    <property type="protein sequence ID" value="KAF4627181.1"/>
    <property type="molecule type" value="Genomic_DNA"/>
</dbReference>
<reference evidence="3 4" key="1">
    <citation type="submission" date="2020-03" db="EMBL/GenBank/DDBJ databases">
        <title>Draft Genome Sequence of Cudoniella acicularis.</title>
        <authorList>
            <person name="Buettner E."/>
            <person name="Kellner H."/>
        </authorList>
    </citation>
    <scope>NUCLEOTIDE SEQUENCE [LARGE SCALE GENOMIC DNA]</scope>
    <source>
        <strain evidence="3 4">DSM 108380</strain>
    </source>
</reference>
<feature type="region of interest" description="Disordered" evidence="2">
    <location>
        <begin position="162"/>
        <end position="307"/>
    </location>
</feature>
<keyword evidence="4" id="KW-1185">Reference proteome</keyword>
<evidence type="ECO:0000313" key="4">
    <source>
        <dbReference type="Proteomes" id="UP000566819"/>
    </source>
</evidence>